<evidence type="ECO:0000313" key="5">
    <source>
        <dbReference type="EMBL" id="AND68166.1"/>
    </source>
</evidence>
<dbReference type="PANTHER" id="PTHR10827">
    <property type="entry name" value="RETICULOCALBIN"/>
    <property type="match status" value="1"/>
</dbReference>
<organism evidence="5 6">
    <name type="scientific">Dyella thiooxydans</name>
    <dbReference type="NCBI Taxonomy" id="445710"/>
    <lineage>
        <taxon>Bacteria</taxon>
        <taxon>Pseudomonadati</taxon>
        <taxon>Pseudomonadota</taxon>
        <taxon>Gammaproteobacteria</taxon>
        <taxon>Lysobacterales</taxon>
        <taxon>Rhodanobacteraceae</taxon>
        <taxon>Dyella</taxon>
    </lineage>
</organism>
<sequence length="148" mass="15868">MRHLICLFVLGTLAVTATGARAQMGRPDPAQRFAEADTNHDGQVSLAEFQAARAARFAKADRNGDGVLSDDDLPRFARNNPAMLAKIHALQQAADTDGDGRVTREEFDAAGNHLFALADANHDGVVDASEMKQIAQRMQSLAAQRSAP</sequence>
<proteinExistence type="predicted"/>
<dbReference type="STRING" id="445710.ATSB10_07120"/>
<dbReference type="Gene3D" id="1.10.238.10">
    <property type="entry name" value="EF-hand"/>
    <property type="match status" value="2"/>
</dbReference>
<accession>A0A160MY61</accession>
<dbReference type="SMART" id="SM00054">
    <property type="entry name" value="EFh"/>
    <property type="match status" value="3"/>
</dbReference>
<dbReference type="InterPro" id="IPR011992">
    <property type="entry name" value="EF-hand-dom_pair"/>
</dbReference>
<feature type="domain" description="EF-hand" evidence="4">
    <location>
        <begin position="24"/>
        <end position="59"/>
    </location>
</feature>
<evidence type="ECO:0000256" key="3">
    <source>
        <dbReference type="SAM" id="SignalP"/>
    </source>
</evidence>
<keyword evidence="3" id="KW-0732">Signal</keyword>
<dbReference type="PANTHER" id="PTHR10827:SF98">
    <property type="entry name" value="45 KDA CALCIUM-BINDING PROTEIN"/>
    <property type="match status" value="1"/>
</dbReference>
<keyword evidence="1" id="KW-0479">Metal-binding</keyword>
<keyword evidence="2" id="KW-0677">Repeat</keyword>
<dbReference type="Pfam" id="PF13202">
    <property type="entry name" value="EF-hand_5"/>
    <property type="match status" value="2"/>
</dbReference>
<evidence type="ECO:0000256" key="2">
    <source>
        <dbReference type="ARBA" id="ARBA00022737"/>
    </source>
</evidence>
<dbReference type="OrthoDB" id="6706523at2"/>
<dbReference type="Pfam" id="PF13499">
    <property type="entry name" value="EF-hand_7"/>
    <property type="match status" value="1"/>
</dbReference>
<dbReference type="InterPro" id="IPR018247">
    <property type="entry name" value="EF_Hand_1_Ca_BS"/>
</dbReference>
<protein>
    <recommendedName>
        <fullName evidence="4">EF-hand domain-containing protein</fullName>
    </recommendedName>
</protein>
<dbReference type="SUPFAM" id="SSF47473">
    <property type="entry name" value="EF-hand"/>
    <property type="match status" value="1"/>
</dbReference>
<name>A0A160MY61_9GAMM</name>
<evidence type="ECO:0000259" key="4">
    <source>
        <dbReference type="PROSITE" id="PS50222"/>
    </source>
</evidence>
<dbReference type="Proteomes" id="UP000077255">
    <property type="component" value="Chromosome"/>
</dbReference>
<gene>
    <name evidence="5" type="ORF">ATSB10_07120</name>
</gene>
<evidence type="ECO:0000313" key="6">
    <source>
        <dbReference type="Proteomes" id="UP000077255"/>
    </source>
</evidence>
<feature type="chain" id="PRO_5007817508" description="EF-hand domain-containing protein" evidence="3">
    <location>
        <begin position="23"/>
        <end position="148"/>
    </location>
</feature>
<feature type="signal peptide" evidence="3">
    <location>
        <begin position="1"/>
        <end position="22"/>
    </location>
</feature>
<dbReference type="PATRIC" id="fig|445710.3.peg.709"/>
<dbReference type="GO" id="GO:0005509">
    <property type="term" value="F:calcium ion binding"/>
    <property type="evidence" value="ECO:0007669"/>
    <property type="project" value="InterPro"/>
</dbReference>
<dbReference type="AlphaFoldDB" id="A0A160MY61"/>
<dbReference type="PROSITE" id="PS50222">
    <property type="entry name" value="EF_HAND_2"/>
    <property type="match status" value="2"/>
</dbReference>
<reference evidence="5 6" key="1">
    <citation type="submission" date="2016-02" db="EMBL/GenBank/DDBJ databases">
        <title>Complete genome sequencing and analysis of ATSB10, Dyella thiooxydans isolated from rhizosphere soil of sunflower (Helianthus annuus L.).</title>
        <authorList>
            <person name="Lee Y."/>
            <person name="Hwangbo K."/>
            <person name="Chung H."/>
            <person name="Yoo J."/>
            <person name="Kim K.Y."/>
            <person name="Sa T.M."/>
            <person name="Um Y."/>
            <person name="Madhaiyan M."/>
        </authorList>
    </citation>
    <scope>NUCLEOTIDE SEQUENCE [LARGE SCALE GENOMIC DNA]</scope>
    <source>
        <strain evidence="5 6">ATSB10</strain>
    </source>
</reference>
<dbReference type="PROSITE" id="PS00018">
    <property type="entry name" value="EF_HAND_1"/>
    <property type="match status" value="2"/>
</dbReference>
<dbReference type="EMBL" id="CP014841">
    <property type="protein sequence ID" value="AND68166.1"/>
    <property type="molecule type" value="Genomic_DNA"/>
</dbReference>
<feature type="domain" description="EF-hand" evidence="4">
    <location>
        <begin position="106"/>
        <end position="141"/>
    </location>
</feature>
<dbReference type="KEGG" id="dtx:ATSB10_07120"/>
<evidence type="ECO:0000256" key="1">
    <source>
        <dbReference type="ARBA" id="ARBA00022723"/>
    </source>
</evidence>
<dbReference type="InterPro" id="IPR002048">
    <property type="entry name" value="EF_hand_dom"/>
</dbReference>
<dbReference type="RefSeq" id="WP_063670498.1">
    <property type="nucleotide sequence ID" value="NZ_CP014841.1"/>
</dbReference>
<keyword evidence="6" id="KW-1185">Reference proteome</keyword>